<sequence length="570" mass="59679">MPLRNRLLAPLACALVSVLAAGLLTLAPTAAEAATKGGLVHRQTKGDKASQRTVFPRSSYLCYGYQDCKDAGMGNAGYAAANDKMYWRMYSGHNCTNYAAYRMVHSGLPNTRPWSGGGNAMYWGTSMPKITNGTPTVGAVAWWKANTGPAGSVGHVAYVEQVVSADEVIVSQDSWGGDFSWAVITRSSGNWPSGFIHFNDVTMVNKKAPVISGTTKVGGTLTATAGSWKPGDVKVSYQWYADGKAVKRGKQATYVLGGARLGATMTVKTTATKMGYATTSVTSAATSSVLPGQITNTTAPVLGGVAQVDQTLSVDTGAWNPTPDSVSVQWNADGVPITGATGATLALGPDLVGQQITATVTARRDSYDDVVVTTTPSAAVAPGTFTVTREPSVLGVAKPGQTLRLDPGLFKPVDAGVQVQWLRDGVPVLNATGDTYFVSGLDLGSRISAQVTLTRAGYETSVRTSLETTRVKATPKLALTREKLSHRVKLTVDVTAPDVPQVDGAVLVKVQGGFRQEVTLTNGRAKLSVSGLPRGKRTVTLVFLGSDTVERTVKTSALWMPAPKGSGKGS</sequence>
<feature type="chain" id="PRO_5046033219" evidence="1">
    <location>
        <begin position="34"/>
        <end position="570"/>
    </location>
</feature>
<dbReference type="Proteomes" id="UP000780875">
    <property type="component" value="Unassembled WGS sequence"/>
</dbReference>
<evidence type="ECO:0000313" key="4">
    <source>
        <dbReference type="Proteomes" id="UP000780875"/>
    </source>
</evidence>
<evidence type="ECO:0000259" key="2">
    <source>
        <dbReference type="PROSITE" id="PS50911"/>
    </source>
</evidence>
<comment type="caution">
    <text evidence="3">The sequence shown here is derived from an EMBL/GenBank/DDBJ whole genome shotgun (WGS) entry which is preliminary data.</text>
</comment>
<gene>
    <name evidence="3" type="ORF">K8U61_17120</name>
</gene>
<reference evidence="3 4" key="1">
    <citation type="submission" date="2021-09" db="EMBL/GenBank/DDBJ databases">
        <title>Whole genome sequence of Nocardioides sp. GBK3QG-3.</title>
        <authorList>
            <person name="Tuo L."/>
        </authorList>
    </citation>
    <scope>NUCLEOTIDE SEQUENCE [LARGE SCALE GENOMIC DNA]</scope>
    <source>
        <strain evidence="3 4">GBK3QG-3</strain>
    </source>
</reference>
<dbReference type="EMBL" id="JAIQZJ010000011">
    <property type="protein sequence ID" value="MBZ5739898.1"/>
    <property type="molecule type" value="Genomic_DNA"/>
</dbReference>
<keyword evidence="4" id="KW-1185">Reference proteome</keyword>
<evidence type="ECO:0000256" key="1">
    <source>
        <dbReference type="SAM" id="SignalP"/>
    </source>
</evidence>
<organism evidence="3 4">
    <name type="scientific">Nocardioides mangrovi</name>
    <dbReference type="NCBI Taxonomy" id="2874580"/>
    <lineage>
        <taxon>Bacteria</taxon>
        <taxon>Bacillati</taxon>
        <taxon>Actinomycetota</taxon>
        <taxon>Actinomycetes</taxon>
        <taxon>Propionibacteriales</taxon>
        <taxon>Nocardioidaceae</taxon>
        <taxon>Nocardioides</taxon>
    </lineage>
</organism>
<dbReference type="InterPro" id="IPR038765">
    <property type="entry name" value="Papain-like_cys_pep_sf"/>
</dbReference>
<dbReference type="PROSITE" id="PS50911">
    <property type="entry name" value="CHAP"/>
    <property type="match status" value="1"/>
</dbReference>
<dbReference type="SUPFAM" id="SSF54001">
    <property type="entry name" value="Cysteine proteinases"/>
    <property type="match status" value="1"/>
</dbReference>
<dbReference type="Gene3D" id="3.90.1720.10">
    <property type="entry name" value="endopeptidase domain like (from Nostoc punctiforme)"/>
    <property type="match status" value="1"/>
</dbReference>
<dbReference type="RefSeq" id="WP_224124256.1">
    <property type="nucleotide sequence ID" value="NZ_JAIQZJ010000011.1"/>
</dbReference>
<evidence type="ECO:0000313" key="3">
    <source>
        <dbReference type="EMBL" id="MBZ5739898.1"/>
    </source>
</evidence>
<feature type="domain" description="Peptidase C51" evidence="2">
    <location>
        <begin position="70"/>
        <end position="197"/>
    </location>
</feature>
<accession>A0ABS7UFU7</accession>
<dbReference type="Pfam" id="PF05257">
    <property type="entry name" value="CHAP"/>
    <property type="match status" value="1"/>
</dbReference>
<name>A0ABS7UFU7_9ACTN</name>
<dbReference type="Gene3D" id="2.60.40.2700">
    <property type="match status" value="3"/>
</dbReference>
<keyword evidence="1" id="KW-0732">Signal</keyword>
<feature type="signal peptide" evidence="1">
    <location>
        <begin position="1"/>
        <end position="33"/>
    </location>
</feature>
<proteinExistence type="predicted"/>
<protein>
    <submittedName>
        <fullName evidence="3">CHAP domain-containing protein</fullName>
    </submittedName>
</protein>
<dbReference type="InterPro" id="IPR007921">
    <property type="entry name" value="CHAP_dom"/>
</dbReference>